<protein>
    <recommendedName>
        <fullName evidence="3">DUF3515 domain-containing protein</fullName>
    </recommendedName>
</protein>
<gene>
    <name evidence="1" type="ORF">BKA15_000708</name>
</gene>
<dbReference type="AlphaFoldDB" id="A0A7Y9I3V0"/>
<evidence type="ECO:0000313" key="1">
    <source>
        <dbReference type="EMBL" id="NYE69379.1"/>
    </source>
</evidence>
<evidence type="ECO:0000313" key="2">
    <source>
        <dbReference type="Proteomes" id="UP000569914"/>
    </source>
</evidence>
<dbReference type="Proteomes" id="UP000569914">
    <property type="component" value="Unassembled WGS sequence"/>
</dbReference>
<sequence>MSALPERVLGQPRRDVTPGRYAAAWGSPTITLRCGVERPAAMAGAVTCFTANGVDWFPEEADGGAIFTAIGRDAMIEVRVPGRYQPPGDALIDLAPVITEHDPDRGGC</sequence>
<dbReference type="EMBL" id="JACCBU010000001">
    <property type="protein sequence ID" value="NYE69379.1"/>
    <property type="molecule type" value="Genomic_DNA"/>
</dbReference>
<organism evidence="1 2">
    <name type="scientific">Microlunatus parietis</name>
    <dbReference type="NCBI Taxonomy" id="682979"/>
    <lineage>
        <taxon>Bacteria</taxon>
        <taxon>Bacillati</taxon>
        <taxon>Actinomycetota</taxon>
        <taxon>Actinomycetes</taxon>
        <taxon>Propionibacteriales</taxon>
        <taxon>Propionibacteriaceae</taxon>
        <taxon>Microlunatus</taxon>
    </lineage>
</organism>
<comment type="caution">
    <text evidence="1">The sequence shown here is derived from an EMBL/GenBank/DDBJ whole genome shotgun (WGS) entry which is preliminary data.</text>
</comment>
<name>A0A7Y9I3V0_9ACTN</name>
<keyword evidence="2" id="KW-1185">Reference proteome</keyword>
<accession>A0A7Y9I3V0</accession>
<reference evidence="1 2" key="1">
    <citation type="submission" date="2020-07" db="EMBL/GenBank/DDBJ databases">
        <title>Sequencing the genomes of 1000 actinobacteria strains.</title>
        <authorList>
            <person name="Klenk H.-P."/>
        </authorList>
    </citation>
    <scope>NUCLEOTIDE SEQUENCE [LARGE SCALE GENOMIC DNA]</scope>
    <source>
        <strain evidence="1 2">DSM 22083</strain>
    </source>
</reference>
<proteinExistence type="predicted"/>
<dbReference type="Pfam" id="PF12028">
    <property type="entry name" value="DUF3515"/>
    <property type="match status" value="1"/>
</dbReference>
<evidence type="ECO:0008006" key="3">
    <source>
        <dbReference type="Google" id="ProtNLM"/>
    </source>
</evidence>
<dbReference type="InterPro" id="IPR021903">
    <property type="entry name" value="DUF3515"/>
</dbReference>